<dbReference type="EMBL" id="RRYP01005394">
    <property type="protein sequence ID" value="TNV82076.1"/>
    <property type="molecule type" value="Genomic_DNA"/>
</dbReference>
<dbReference type="SUPFAM" id="SSF103473">
    <property type="entry name" value="MFS general substrate transporter"/>
    <property type="match status" value="1"/>
</dbReference>
<protein>
    <recommendedName>
        <fullName evidence="5">Major facilitator superfamily (MFS) profile domain-containing protein</fullName>
    </recommendedName>
</protein>
<dbReference type="InterPro" id="IPR036259">
    <property type="entry name" value="MFS_trans_sf"/>
</dbReference>
<comment type="subcellular location">
    <subcellularLocation>
        <location evidence="1">Membrane</location>
        <topology evidence="1">Multi-pass membrane protein</topology>
    </subcellularLocation>
</comment>
<reference evidence="3" key="1">
    <citation type="submission" date="2019-06" db="EMBL/GenBank/DDBJ databases">
        <authorList>
            <person name="Zheng W."/>
        </authorList>
    </citation>
    <scope>NUCLEOTIDE SEQUENCE</scope>
    <source>
        <strain evidence="3">QDHG01</strain>
    </source>
</reference>
<dbReference type="InterPro" id="IPR050360">
    <property type="entry name" value="MFS_Sugar_Transporters"/>
</dbReference>
<dbReference type="CDD" id="cd06174">
    <property type="entry name" value="MFS"/>
    <property type="match status" value="1"/>
</dbReference>
<dbReference type="Proteomes" id="UP000785679">
    <property type="component" value="Unassembled WGS sequence"/>
</dbReference>
<feature type="transmembrane region" description="Helical" evidence="2">
    <location>
        <begin position="221"/>
        <end position="245"/>
    </location>
</feature>
<keyword evidence="4" id="KW-1185">Reference proteome</keyword>
<sequence length="701" mass="80578">MNNHESSSDEDEANTLLYGSNELASERLDKHLFKVNPSEDQSVLRPGNATEDNVSQITDNRSILISKHNTSKQNGKKYARQTCEGAYCDEESHNKVAIEYQKSSRKSSERSRQEKNEFHLKISFKEKPPNDTVVNMNKHERLLKSSQVVVSTSTTSLSTHHSQSKNSRESTLDKDFPRKKWNIFLIILTLSLQAFQIDFMMQLSQRNFDQIKSIYTSHDDIILLFLDISPMIGMVISLLIAPYVLKRWRRKILLFTPISSIIAIIVQALSIIIKNPPADIILLCVGRFIQGLSCGLVMGATYRSVEEYVPNWVLAPYFAGFLALNSTLSTGLHYLGTAYRDSITKWKWAIYLFSPAILISFSFIGLQQFVKFETPLSDIAKKGKSFNDFDILPINRLIYKDTNSPDSYQEIQKHQKESTSCQVNQQKYEASQRKINRNAVISLILLALFQQASGVPIIMQNLQQIKVAGGINFQFMNYVQIFSFLCRGLTILPYEFIKDFRRKNYMIIGSFFTIIFMFLLRESSDWWIQLFLGLLIGQYLAIQDPIILLYSLETSVNWVYCIVEVFKLLIMIGSTILIRLQPSWIKDKLKIFQICSVIISLIGIIFIMKKWINDTTFLTHKQKKEGVFDWDPRTRPPKGLQRHSEEKRYRSLAPNQEFDVKANDEVVNHISNTKSGQASTTIPQTTNSVSIKPTKLKQLKK</sequence>
<dbReference type="GO" id="GO:0005351">
    <property type="term" value="F:carbohydrate:proton symporter activity"/>
    <property type="evidence" value="ECO:0007669"/>
    <property type="project" value="TreeGrafter"/>
</dbReference>
<feature type="transmembrane region" description="Helical" evidence="2">
    <location>
        <begin position="348"/>
        <end position="366"/>
    </location>
</feature>
<feature type="transmembrane region" description="Helical" evidence="2">
    <location>
        <begin position="504"/>
        <end position="520"/>
    </location>
</feature>
<organism evidence="3 4">
    <name type="scientific">Halteria grandinella</name>
    <dbReference type="NCBI Taxonomy" id="5974"/>
    <lineage>
        <taxon>Eukaryota</taxon>
        <taxon>Sar</taxon>
        <taxon>Alveolata</taxon>
        <taxon>Ciliophora</taxon>
        <taxon>Intramacronucleata</taxon>
        <taxon>Spirotrichea</taxon>
        <taxon>Stichotrichia</taxon>
        <taxon>Sporadotrichida</taxon>
        <taxon>Halteriidae</taxon>
        <taxon>Halteria</taxon>
    </lineage>
</organism>
<dbReference type="GO" id="GO:0016020">
    <property type="term" value="C:membrane"/>
    <property type="evidence" value="ECO:0007669"/>
    <property type="project" value="UniProtKB-SubCell"/>
</dbReference>
<name>A0A8J8NXM3_HALGN</name>
<dbReference type="PANTHER" id="PTHR48022:SF2">
    <property type="entry name" value="PLASTIDIC GLUCOSE TRANSPORTER 4"/>
    <property type="match status" value="1"/>
</dbReference>
<dbReference type="AlphaFoldDB" id="A0A8J8NXM3"/>
<feature type="transmembrane region" description="Helical" evidence="2">
    <location>
        <begin position="526"/>
        <end position="550"/>
    </location>
</feature>
<evidence type="ECO:0008006" key="5">
    <source>
        <dbReference type="Google" id="ProtNLM"/>
    </source>
</evidence>
<dbReference type="Gene3D" id="1.20.1250.20">
    <property type="entry name" value="MFS general substrate transporter like domains"/>
    <property type="match status" value="1"/>
</dbReference>
<comment type="caution">
    <text evidence="3">The sequence shown here is derived from an EMBL/GenBank/DDBJ whole genome shotgun (WGS) entry which is preliminary data.</text>
</comment>
<proteinExistence type="predicted"/>
<feature type="transmembrane region" description="Helical" evidence="2">
    <location>
        <begin position="557"/>
        <end position="578"/>
    </location>
</feature>
<evidence type="ECO:0000313" key="3">
    <source>
        <dbReference type="EMBL" id="TNV82076.1"/>
    </source>
</evidence>
<keyword evidence="2" id="KW-0812">Transmembrane</keyword>
<feature type="transmembrane region" description="Helical" evidence="2">
    <location>
        <begin position="590"/>
        <end position="608"/>
    </location>
</feature>
<dbReference type="PANTHER" id="PTHR48022">
    <property type="entry name" value="PLASTIDIC GLUCOSE TRANSPORTER 4"/>
    <property type="match status" value="1"/>
</dbReference>
<feature type="transmembrane region" description="Helical" evidence="2">
    <location>
        <begin position="280"/>
        <end position="302"/>
    </location>
</feature>
<feature type="transmembrane region" description="Helical" evidence="2">
    <location>
        <begin position="439"/>
        <end position="458"/>
    </location>
</feature>
<keyword evidence="2" id="KW-0472">Membrane</keyword>
<gene>
    <name evidence="3" type="ORF">FGO68_gene2109</name>
</gene>
<feature type="transmembrane region" description="Helical" evidence="2">
    <location>
        <begin position="252"/>
        <end position="274"/>
    </location>
</feature>
<evidence type="ECO:0000313" key="4">
    <source>
        <dbReference type="Proteomes" id="UP000785679"/>
    </source>
</evidence>
<feature type="transmembrane region" description="Helical" evidence="2">
    <location>
        <begin position="478"/>
        <end position="497"/>
    </location>
</feature>
<evidence type="ECO:0000256" key="1">
    <source>
        <dbReference type="ARBA" id="ARBA00004141"/>
    </source>
</evidence>
<keyword evidence="2" id="KW-1133">Transmembrane helix</keyword>
<feature type="transmembrane region" description="Helical" evidence="2">
    <location>
        <begin position="314"/>
        <end position="336"/>
    </location>
</feature>
<feature type="transmembrane region" description="Helical" evidence="2">
    <location>
        <begin position="181"/>
        <end position="201"/>
    </location>
</feature>
<evidence type="ECO:0000256" key="2">
    <source>
        <dbReference type="SAM" id="Phobius"/>
    </source>
</evidence>
<accession>A0A8J8NXM3</accession>